<reference evidence="1 2" key="1">
    <citation type="journal article" date="2014" name="Am. J. Bot.">
        <title>Genome assembly and annotation for red clover (Trifolium pratense; Fabaceae).</title>
        <authorList>
            <person name="Istvanek J."/>
            <person name="Jaros M."/>
            <person name="Krenek A."/>
            <person name="Repkova J."/>
        </authorList>
    </citation>
    <scope>NUCLEOTIDE SEQUENCE [LARGE SCALE GENOMIC DNA]</scope>
    <source>
        <strain evidence="2">cv. Tatra</strain>
        <tissue evidence="1">Young leaves</tissue>
    </source>
</reference>
<comment type="caution">
    <text evidence="1">The sequence shown here is derived from an EMBL/GenBank/DDBJ whole genome shotgun (WGS) entry which is preliminary data.</text>
</comment>
<evidence type="ECO:0000313" key="1">
    <source>
        <dbReference type="EMBL" id="PNX65648.1"/>
    </source>
</evidence>
<feature type="non-terminal residue" evidence="1">
    <location>
        <position position="71"/>
    </location>
</feature>
<name>A0A2K3KH96_TRIPR</name>
<dbReference type="Proteomes" id="UP000236291">
    <property type="component" value="Unassembled WGS sequence"/>
</dbReference>
<gene>
    <name evidence="1" type="ORF">L195_g054645</name>
</gene>
<organism evidence="1 2">
    <name type="scientific">Trifolium pratense</name>
    <name type="common">Red clover</name>
    <dbReference type="NCBI Taxonomy" id="57577"/>
    <lineage>
        <taxon>Eukaryota</taxon>
        <taxon>Viridiplantae</taxon>
        <taxon>Streptophyta</taxon>
        <taxon>Embryophyta</taxon>
        <taxon>Tracheophyta</taxon>
        <taxon>Spermatophyta</taxon>
        <taxon>Magnoliopsida</taxon>
        <taxon>eudicotyledons</taxon>
        <taxon>Gunneridae</taxon>
        <taxon>Pentapetalae</taxon>
        <taxon>rosids</taxon>
        <taxon>fabids</taxon>
        <taxon>Fabales</taxon>
        <taxon>Fabaceae</taxon>
        <taxon>Papilionoideae</taxon>
        <taxon>50 kb inversion clade</taxon>
        <taxon>NPAAA clade</taxon>
        <taxon>Hologalegina</taxon>
        <taxon>IRL clade</taxon>
        <taxon>Trifolieae</taxon>
        <taxon>Trifolium</taxon>
    </lineage>
</organism>
<evidence type="ECO:0000313" key="2">
    <source>
        <dbReference type="Proteomes" id="UP000236291"/>
    </source>
</evidence>
<dbReference type="AlphaFoldDB" id="A0A2K3KH96"/>
<proteinExistence type="predicted"/>
<protein>
    <submittedName>
        <fullName evidence="1">Uncharacterized protein</fullName>
    </submittedName>
</protein>
<reference evidence="1 2" key="2">
    <citation type="journal article" date="2017" name="Front. Plant Sci.">
        <title>Gene Classification and Mining of Molecular Markers Useful in Red Clover (Trifolium pratense) Breeding.</title>
        <authorList>
            <person name="Istvanek J."/>
            <person name="Dluhosova J."/>
            <person name="Dluhos P."/>
            <person name="Patkova L."/>
            <person name="Nedelnik J."/>
            <person name="Repkova J."/>
        </authorList>
    </citation>
    <scope>NUCLEOTIDE SEQUENCE [LARGE SCALE GENOMIC DNA]</scope>
    <source>
        <strain evidence="2">cv. Tatra</strain>
        <tissue evidence="1">Young leaves</tissue>
    </source>
</reference>
<sequence length="71" mass="8137">MCDLCTILEVSLVLENVRKDLVLDASMRQCFFDADEDKDLAKSILDAKKELNQLDDLLNADSVIFRNSIFR</sequence>
<accession>A0A2K3KH96</accession>
<dbReference type="EMBL" id="ASHM01096339">
    <property type="protein sequence ID" value="PNX65648.1"/>
    <property type="molecule type" value="Genomic_DNA"/>
</dbReference>